<feature type="compositionally biased region" description="Polar residues" evidence="2">
    <location>
        <begin position="353"/>
        <end position="372"/>
    </location>
</feature>
<feature type="region of interest" description="Disordered" evidence="2">
    <location>
        <begin position="341"/>
        <end position="372"/>
    </location>
</feature>
<dbReference type="EMBL" id="KN818229">
    <property type="protein sequence ID" value="KIL68069.1"/>
    <property type="molecule type" value="Genomic_DNA"/>
</dbReference>
<organism evidence="7 8">
    <name type="scientific">Amanita muscaria (strain Koide BX008)</name>
    <dbReference type="NCBI Taxonomy" id="946122"/>
    <lineage>
        <taxon>Eukaryota</taxon>
        <taxon>Fungi</taxon>
        <taxon>Dikarya</taxon>
        <taxon>Basidiomycota</taxon>
        <taxon>Agaricomycotina</taxon>
        <taxon>Agaricomycetes</taxon>
        <taxon>Agaricomycetidae</taxon>
        <taxon>Agaricales</taxon>
        <taxon>Pluteineae</taxon>
        <taxon>Amanitaceae</taxon>
        <taxon>Amanita</taxon>
    </lineage>
</organism>
<evidence type="ECO:0000256" key="1">
    <source>
        <dbReference type="SAM" id="Coils"/>
    </source>
</evidence>
<name>A0A0C2TLT1_AMAMK</name>
<feature type="domain" description="FMP27 SW motif-containing RBG unit" evidence="5">
    <location>
        <begin position="1218"/>
        <end position="1324"/>
    </location>
</feature>
<dbReference type="InterPro" id="IPR019441">
    <property type="entry name" value="FMP27/BLTP2/Hobbit_GFWDK_RBG"/>
</dbReference>
<keyword evidence="3" id="KW-1133">Transmembrane helix</keyword>
<feature type="region of interest" description="Disordered" evidence="2">
    <location>
        <begin position="2485"/>
        <end position="2521"/>
    </location>
</feature>
<dbReference type="PANTHER" id="PTHR15678">
    <property type="entry name" value="ANTIGEN MLAA-22-RELATED"/>
    <property type="match status" value="1"/>
</dbReference>
<dbReference type="STRING" id="946122.A0A0C2TLT1"/>
<feature type="compositionally biased region" description="Polar residues" evidence="2">
    <location>
        <begin position="2689"/>
        <end position="2702"/>
    </location>
</feature>
<feature type="transmembrane region" description="Helical" evidence="3">
    <location>
        <begin position="21"/>
        <end position="48"/>
    </location>
</feature>
<dbReference type="SMART" id="SM01214">
    <property type="entry name" value="Fmp27_GFWDK"/>
    <property type="match status" value="1"/>
</dbReference>
<feature type="compositionally biased region" description="Polar residues" evidence="2">
    <location>
        <begin position="2737"/>
        <end position="2747"/>
    </location>
</feature>
<dbReference type="PANTHER" id="PTHR15678:SF6">
    <property type="entry name" value="BRIDGE-LIKE LIPID TRANSFER PROTEIN FAMILY MEMBER 2"/>
    <property type="match status" value="1"/>
</dbReference>
<dbReference type="Proteomes" id="UP000054549">
    <property type="component" value="Unassembled WGS sequence"/>
</dbReference>
<feature type="domain" description="FMP27/BLTP2/Hobbit GFWDK motif-containing RBG unit" evidence="4">
    <location>
        <begin position="1342"/>
        <end position="1494"/>
    </location>
</feature>
<reference evidence="7 8" key="1">
    <citation type="submission" date="2014-04" db="EMBL/GenBank/DDBJ databases">
        <title>Evolutionary Origins and Diversification of the Mycorrhizal Mutualists.</title>
        <authorList>
            <consortium name="DOE Joint Genome Institute"/>
            <consortium name="Mycorrhizal Genomics Consortium"/>
            <person name="Kohler A."/>
            <person name="Kuo A."/>
            <person name="Nagy L.G."/>
            <person name="Floudas D."/>
            <person name="Copeland A."/>
            <person name="Barry K.W."/>
            <person name="Cichocki N."/>
            <person name="Veneault-Fourrey C."/>
            <person name="LaButti K."/>
            <person name="Lindquist E.A."/>
            <person name="Lipzen A."/>
            <person name="Lundell T."/>
            <person name="Morin E."/>
            <person name="Murat C."/>
            <person name="Riley R."/>
            <person name="Ohm R."/>
            <person name="Sun H."/>
            <person name="Tunlid A."/>
            <person name="Henrissat B."/>
            <person name="Grigoriev I.V."/>
            <person name="Hibbett D.S."/>
            <person name="Martin F."/>
        </authorList>
    </citation>
    <scope>NUCLEOTIDE SEQUENCE [LARGE SCALE GENOMIC DNA]</scope>
    <source>
        <strain evidence="7 8">Koide BX008</strain>
    </source>
</reference>
<protein>
    <recommendedName>
        <fullName evidence="9">Golgi-body localization protein domain-containing protein</fullName>
    </recommendedName>
</protein>
<feature type="domain" description="FMP27 WPPW motif-containing RBG unit" evidence="6">
    <location>
        <begin position="1732"/>
        <end position="2158"/>
    </location>
</feature>
<proteinExistence type="predicted"/>
<evidence type="ECO:0000259" key="5">
    <source>
        <dbReference type="SMART" id="SM01215"/>
    </source>
</evidence>
<keyword evidence="8" id="KW-1185">Reference proteome</keyword>
<feature type="compositionally biased region" description="Basic and acidic residues" evidence="2">
    <location>
        <begin position="2575"/>
        <end position="2593"/>
    </location>
</feature>
<dbReference type="InParanoid" id="A0A0C2TLT1"/>
<dbReference type="HOGENOM" id="CLU_000202_1_0_1"/>
<gene>
    <name evidence="7" type="ORF">M378DRAFT_928621</name>
</gene>
<keyword evidence="3" id="KW-0812">Transmembrane</keyword>
<accession>A0A0C2TLT1</accession>
<evidence type="ECO:0000256" key="3">
    <source>
        <dbReference type="SAM" id="Phobius"/>
    </source>
</evidence>
<evidence type="ECO:0000259" key="4">
    <source>
        <dbReference type="SMART" id="SM01214"/>
    </source>
</evidence>
<evidence type="ECO:0000313" key="7">
    <source>
        <dbReference type="EMBL" id="KIL68069.1"/>
    </source>
</evidence>
<dbReference type="InterPro" id="IPR019449">
    <property type="entry name" value="FMP27_WPPW_RBG"/>
</dbReference>
<feature type="region of interest" description="Disordered" evidence="2">
    <location>
        <begin position="2569"/>
        <end position="2593"/>
    </location>
</feature>
<keyword evidence="1" id="KW-0175">Coiled coil</keyword>
<feature type="region of interest" description="Disordered" evidence="2">
    <location>
        <begin position="2689"/>
        <end position="2752"/>
    </location>
</feature>
<dbReference type="SMART" id="SM01216">
    <property type="entry name" value="Fmp27_WPPW"/>
    <property type="match status" value="1"/>
</dbReference>
<dbReference type="InterPro" id="IPR019415">
    <property type="entry name" value="FMP27_SW_RBG"/>
</dbReference>
<sequence>MLDFMLLLIRILLFRNTTTSAAWTVLAWLVRLIILSLLLRTYIIPWLLASTSKHIRVRSISPRSIRGLFIRAGVHECRVERITYAWTHVEGEGRINIIIEGVNLALSSVRQVKPARHKRTLTLADLSPSPLAGLLWEWLGDLYAFLEPYVRPYLRAAVVKCTQFFIRWVPRISRAVTFDLHSATITLPDTGRTEINAEKMQLHTLLSLSPVENTEENSDNTSTHRTTPSRPPRGMGAWRKRFREGLERSLDLALGDTRATAKVSLQLQGVHVLTGSRTAECIPLVKLPGRLDLEASVSFNPRAGTMEEQSLEAAVRVGDSVIHADSLLSFLDELKKSGQPATDPLPLFGSDQLPPNNLPETPSAAPSANSLGLNTPLSARGSPFFPPLRSPKVPSISVLASPASPFLEVISTSLRSSLRPRRQEFLMPCQKLKGYRCDSPLSFLRHVQIILSKVNLVYIQSSDNSEHTYQSTLQDIKLDVFRSSPVNNPLHMEIFGRRDTTESFDPEVYGLSCSVGTVSVERHTIKDVWHLLTVGRINLHALASQWPFPWLTASPFLSSDPNSAVLALRAHVGGVEVTERLEDLDTLLRQFTSPVPKAPAKSSLHTARKPFPRVSLAISCGPLLGSVICKASDGSTKPLVMQIRTAGFSTLSLSHYQDAKRSSSTAGFDHDMSMLCETSLAIEPVFAVVYTDTHGAGIAVSNSVDMDLIYHPTLVSSGALDIRLQIGAMAAIDDCIGSIPYIDTSTLTADCCISGDALCVELWHPDVVATVLQLFTVLPPVEKSASVDSEGPMGNAAFGFSVSAGLGRFVLLTASPDLNPLDDLGLSRGVALRTTIVLQFCSLGARHLRFLGDLHERSLTRQKLDLAQEIFIDAAASCHSRIAASPPQFLNLSISKFLLRGAAATSFEADDPLIAERDGDTFIDRNFFSVNHAELRMSSYSRAQRKISISIPLIKLDFELLHMYELMLAFRTLRSLEQARSQTLVKTSSPNRALQVEVNVSILQISWALPKQKLLTDIHNLGVGHVEGESTFFQFDQARLSTSLTSKVSSKDDDATDTWEEIADLHKWHLKMLPNLAQLEIIASGDNALVRIPYGYVFADLVFDIVVVSKAVRHIMRMVEVGSYHDHPPPEPEPPKTVPQLRISIGHLVLEAEDDPFESRLGLIWRTGFDAVKTRLEREKAFEAKVATIHAAENGATKGNALGNDYRFDATHTISVQEARRRLDEVHALDWIFRLGQERRKIAQTEQTILQCLRSAIGSAHGTPPASDPRAVENNLATKSPPLFRSVFFDLTLKLSPPSFPMDHLPTFLFEQGNLPANTTYSLVVPMHVHFTLSALHASLRDYPLPIFSIPAPLDKTRIACECDTDLVIAEEMGTDQSVDWIECLIVQRNQGVHGVLPLSIAVPKTIMPVKSYANPLIKVKTDRPTTFTWGVSYGPAIQDLMRIIDTLSNASLDDSPIIGFWDKMKLILHWTVRMSFKSEILLHLKGSRDPYDLHDAGAGFVFCWNENTKLLVNRENSDKELVQVISDSLTLAIPDLDEVTYNQSHQLNPRYRRAVFRKVCSKFQTTMCFGVGIVLERTCSQRCTRCSGPPFQRECRIFDFVPHHKVKLEKKKSPPGINSPEDSYSGFRSDFIHLSVSLTSSSPALSRRPNSFHLSTKFFAHFWSWWTSFDGALVLPIRQGSYYPRRIITPKLGRHLATIKYRISVPHLYVMHGYLDDTEETWIDGVTPWVGLKGMIDHFQADFHQRDEEARVVGSGNQAAKSLRRKAFCAAEVVLKGIDLRVLVATFTEPEKKRIRMMADTQRSNYRERTDLPKTAFDYPWYDPTDYIELDWSPADLPKLHILPIGTCPYFAYFKRNTAFANGEKRSSKFGLENSHTCLLNTEPSIYHIQISLAEERITELERQLRNHEHRDSAAEASRLKRMIVLLDEYISLIRSSYMSPDNDRARNYLIPSETVSPYEWADFDNVYQVHSPTIYFDAPIRDILLRYYHCSRARRSFEYHLATRAVKFIRDQANAMNIEEPERSLSPTQVAATALRKILKNDNGKPPEVFSADIPESLDAVNPLDGWSDGVSLHKSHYCLLLKSQVVFRGELDSEPCVVATIQAKLQSFAIMDDMNFDDPVSGKVMTRNYAALLGLQAFSPSSVAVDLGRVPLEVLVDLKCESDEYDRLVPQTDAMFHYDKFNRLRLRNNVNSAVEKGSKDGSRAGLLGTTHLRDQMDLLRIHIPRFAVSASDKHFQCIANIVTELILFSDAAHKTRLERLENLLIKYDFSDLCSAAGVVENLQYVLRSVLENERHAQLTFRQSSGDIGRTNHLQIRARALTLAEELNLLFDAIRLAQDKSNVISDRKSALLLQASSSVMSWNMLADGRDLISKLEVQETNFSWLSRQDGSTVNNLRIGNLEAFDGSQHALWAEILSKHSEPANHPLLKRGLLLTADWVVLSPVGGITVYETFELSLHPIRLQIDSRVGRRIMEYLWPARKDRYDSNENDEGETASPENFDDPEHRISPTRTSLDSPRALQNLKRQQQEYLGPPIRKLAGSSSFTDLRSSVNAQSVAVLASNSAESLTPAPRTNRELKAKTSDAKSDVAAEMRTRSGQKTFILVRIDSLNILLSVSKEGSFECRDAHIKTRQLEYRNKTWSFEELVDQFIPSNMNWRGWVKMALQQPLLPVFPVARELFMKTKFSRSGSPAITANDNETNATRDKSQTTAQHLEVQRQGTLRTSRRKQPDAQPMTVETTGTSSTALEERGTARTRVLSIFGRGKR</sequence>
<dbReference type="FunCoup" id="A0A0C2TLT1">
    <property type="interactions" value="195"/>
</dbReference>
<keyword evidence="3" id="KW-0472">Membrane</keyword>
<dbReference type="InterPro" id="IPR045167">
    <property type="entry name" value="Hobbit"/>
</dbReference>
<evidence type="ECO:0000259" key="6">
    <source>
        <dbReference type="SMART" id="SM01216"/>
    </source>
</evidence>
<dbReference type="Pfam" id="PF10344">
    <property type="entry name" value="Hobbit"/>
    <property type="match status" value="2"/>
</dbReference>
<evidence type="ECO:0000313" key="8">
    <source>
        <dbReference type="Proteomes" id="UP000054549"/>
    </source>
</evidence>
<evidence type="ECO:0000256" key="2">
    <source>
        <dbReference type="SAM" id="MobiDB-lite"/>
    </source>
</evidence>
<feature type="coiled-coil region" evidence="1">
    <location>
        <begin position="1892"/>
        <end position="1919"/>
    </location>
</feature>
<evidence type="ECO:0008006" key="9">
    <source>
        <dbReference type="Google" id="ProtNLM"/>
    </source>
</evidence>
<feature type="compositionally biased region" description="Polar residues" evidence="2">
    <location>
        <begin position="2709"/>
        <end position="2724"/>
    </location>
</feature>
<dbReference type="SMART" id="SM01215">
    <property type="entry name" value="Fmp27_SW"/>
    <property type="match status" value="1"/>
</dbReference>
<feature type="region of interest" description="Disordered" evidence="2">
    <location>
        <begin position="207"/>
        <end position="237"/>
    </location>
</feature>
<dbReference type="OrthoDB" id="1562405at2759"/>